<dbReference type="RefSeq" id="WP_380074441.1">
    <property type="nucleotide sequence ID" value="NZ_JBHRTO010000002.1"/>
</dbReference>
<dbReference type="EMBL" id="JBHRTO010000002">
    <property type="protein sequence ID" value="MFC3182785.1"/>
    <property type="molecule type" value="Genomic_DNA"/>
</dbReference>
<comment type="caution">
    <text evidence="2">The sequence shown here is derived from an EMBL/GenBank/DDBJ whole genome shotgun (WGS) entry which is preliminary data.</text>
</comment>
<evidence type="ECO:0000313" key="3">
    <source>
        <dbReference type="Proteomes" id="UP001595547"/>
    </source>
</evidence>
<protein>
    <submittedName>
        <fullName evidence="2">HPr kinase/phosphorylase</fullName>
    </submittedName>
</protein>
<evidence type="ECO:0000259" key="1">
    <source>
        <dbReference type="Pfam" id="PF07475"/>
    </source>
</evidence>
<dbReference type="Pfam" id="PF07475">
    <property type="entry name" value="Hpr_kinase_C"/>
    <property type="match status" value="1"/>
</dbReference>
<sequence length="139" mass="14247">MTSLLLHASCVAVNTRAVLILGAAGAGKSALALQLMAFGAELVADDQTQITAQDQQLVATCPPALSGMIEARGVGLLHAPPCASATLQLVVDLDQTETARLSPHRITTLLGVSLPLVLGAQTPHFPASVLCYLKGARLG</sequence>
<keyword evidence="2" id="KW-0418">Kinase</keyword>
<dbReference type="InterPro" id="IPR027417">
    <property type="entry name" value="P-loop_NTPase"/>
</dbReference>
<feature type="domain" description="HPr kinase/phosphorylase C-terminal" evidence="1">
    <location>
        <begin position="5"/>
        <end position="78"/>
    </location>
</feature>
<proteinExistence type="predicted"/>
<dbReference type="Gene3D" id="3.40.50.300">
    <property type="entry name" value="P-loop containing nucleotide triphosphate hydrolases"/>
    <property type="match status" value="1"/>
</dbReference>
<keyword evidence="2" id="KW-0808">Transferase</keyword>
<organism evidence="2 3">
    <name type="scientific">Cypionkella sinensis</name>
    <dbReference type="NCBI Taxonomy" id="1756043"/>
    <lineage>
        <taxon>Bacteria</taxon>
        <taxon>Pseudomonadati</taxon>
        <taxon>Pseudomonadota</taxon>
        <taxon>Alphaproteobacteria</taxon>
        <taxon>Rhodobacterales</taxon>
        <taxon>Paracoccaceae</taxon>
        <taxon>Cypionkella</taxon>
    </lineage>
</organism>
<dbReference type="GO" id="GO:0016301">
    <property type="term" value="F:kinase activity"/>
    <property type="evidence" value="ECO:0007669"/>
    <property type="project" value="UniProtKB-KW"/>
</dbReference>
<name>A0ABV7J280_9RHOB</name>
<dbReference type="InterPro" id="IPR011104">
    <property type="entry name" value="Hpr_kin/Pase_C"/>
</dbReference>
<reference evidence="3" key="1">
    <citation type="journal article" date="2019" name="Int. J. Syst. Evol. Microbiol.">
        <title>The Global Catalogue of Microorganisms (GCM) 10K type strain sequencing project: providing services to taxonomists for standard genome sequencing and annotation.</title>
        <authorList>
            <consortium name="The Broad Institute Genomics Platform"/>
            <consortium name="The Broad Institute Genome Sequencing Center for Infectious Disease"/>
            <person name="Wu L."/>
            <person name="Ma J."/>
        </authorList>
    </citation>
    <scope>NUCLEOTIDE SEQUENCE [LARGE SCALE GENOMIC DNA]</scope>
    <source>
        <strain evidence="3">KCTC 52039</strain>
    </source>
</reference>
<accession>A0ABV7J280</accession>
<dbReference type="CDD" id="cd01918">
    <property type="entry name" value="HprK_C"/>
    <property type="match status" value="1"/>
</dbReference>
<dbReference type="Proteomes" id="UP001595547">
    <property type="component" value="Unassembled WGS sequence"/>
</dbReference>
<gene>
    <name evidence="2" type="ORF">ACFOGH_17435</name>
</gene>
<evidence type="ECO:0000313" key="2">
    <source>
        <dbReference type="EMBL" id="MFC3182785.1"/>
    </source>
</evidence>
<keyword evidence="3" id="KW-1185">Reference proteome</keyword>
<dbReference type="SUPFAM" id="SSF53795">
    <property type="entry name" value="PEP carboxykinase-like"/>
    <property type="match status" value="1"/>
</dbReference>